<proteinExistence type="predicted"/>
<evidence type="ECO:0000256" key="1">
    <source>
        <dbReference type="ARBA" id="ARBA00001954"/>
    </source>
</evidence>
<evidence type="ECO:0000256" key="2">
    <source>
        <dbReference type="ARBA" id="ARBA00023002"/>
    </source>
</evidence>
<dbReference type="GO" id="GO:0016706">
    <property type="term" value="F:2-oxoglutarate-dependent dioxygenase activity"/>
    <property type="evidence" value="ECO:0007669"/>
    <property type="project" value="UniProtKB-ARBA"/>
</dbReference>
<feature type="domain" description="TauD/TfdA-like" evidence="3">
    <location>
        <begin position="60"/>
        <end position="356"/>
    </location>
</feature>
<dbReference type="InterPro" id="IPR050411">
    <property type="entry name" value="AlphaKG_dependent_hydroxylases"/>
</dbReference>
<dbReference type="EMBL" id="PNYC01000001">
    <property type="protein sequence ID" value="PMS38851.1"/>
    <property type="molecule type" value="Genomic_DNA"/>
</dbReference>
<sequence length="360" mass="40000">MMPVSTVYNDARAEFAETRLSDGTVRCSFASACSTLPLVISPRMPALAEDRAAAFAWFAQRAKLIDTLLHEYGGVLLRGFAVPDTASFRRLTELYPPHAFGYIAGAAPRKSIDGGVYESTRMPAPFKIGLHQEKAYMPDYPRLLAFYCNRPPEAGGETPLADMRAVTRRLAAGQALERFREKGVMYRRNFAGPGNAPQAPASAPFAEYHRRWSDAFMTDDRERVEALCRETRLACEWLADGSVTVSHVGRATVVHPVTGEEVWFNQASAQHVNPRSMGELSFRYLQLAYKSRAALPYEIRYGDGTPMQAADLDPVYDAMDAEETAFAWRRGDVLLIDNILVAHGRNPFEGARDIQVALLD</sequence>
<gene>
    <name evidence="4" type="ORF">C0Z20_00560</name>
</gene>
<dbReference type="PANTHER" id="PTHR10696:SF21">
    <property type="entry name" value="TAUD_TFDA-LIKE DOMAIN-CONTAINING PROTEIN"/>
    <property type="match status" value="1"/>
</dbReference>
<dbReference type="OrthoDB" id="9769888at2"/>
<dbReference type="InterPro" id="IPR003819">
    <property type="entry name" value="TauD/TfdA-like"/>
</dbReference>
<dbReference type="STRING" id="863227.GCA_000373005_01124"/>
<name>A0A2N7XB59_9BURK</name>
<dbReference type="Proteomes" id="UP000235777">
    <property type="component" value="Unassembled WGS sequence"/>
</dbReference>
<dbReference type="InterPro" id="IPR042098">
    <property type="entry name" value="TauD-like_sf"/>
</dbReference>
<comment type="cofactor">
    <cofactor evidence="1">
        <name>Fe(2+)</name>
        <dbReference type="ChEBI" id="CHEBI:29033"/>
    </cofactor>
</comment>
<dbReference type="Pfam" id="PF02668">
    <property type="entry name" value="TauD"/>
    <property type="match status" value="1"/>
</dbReference>
<comment type="caution">
    <text evidence="4">The sequence shown here is derived from an EMBL/GenBank/DDBJ whole genome shotgun (WGS) entry which is preliminary data.</text>
</comment>
<dbReference type="AlphaFoldDB" id="A0A2N7XB59"/>
<reference evidence="4 5" key="1">
    <citation type="submission" date="2018-01" db="EMBL/GenBank/DDBJ databases">
        <title>Whole genome analyses suggest that Burkholderia sensu lato contains two further novel genera in the rhizoxinica-symbiotica group Mycetohabitans gen. nov., and Trinickia gen. nov.: implications for the evolution of diazotrophy and nodulation in the Burkholderiaceae.</title>
        <authorList>
            <person name="Estrada-de los Santos P."/>
            <person name="Palmer M."/>
            <person name="Chavez-Ramirez B."/>
            <person name="Beukes C."/>
            <person name="Steenkamp E.T."/>
            <person name="Hirsch A.M."/>
            <person name="Manyaka P."/>
            <person name="Maluk M."/>
            <person name="Lafos M."/>
            <person name="Crook M."/>
            <person name="Gross E."/>
            <person name="Simon M.F."/>
            <person name="Bueno dos Reis Junior F."/>
            <person name="Poole P.S."/>
            <person name="Venter S.N."/>
            <person name="James E.K."/>
        </authorList>
    </citation>
    <scope>NUCLEOTIDE SEQUENCE [LARGE SCALE GENOMIC DNA]</scope>
    <source>
        <strain evidence="4 5">JPY 581</strain>
    </source>
</reference>
<dbReference type="SUPFAM" id="SSF51197">
    <property type="entry name" value="Clavaminate synthase-like"/>
    <property type="match status" value="1"/>
</dbReference>
<dbReference type="Gene3D" id="3.60.130.10">
    <property type="entry name" value="Clavaminate synthase-like"/>
    <property type="match status" value="1"/>
</dbReference>
<keyword evidence="5" id="KW-1185">Reference proteome</keyword>
<dbReference type="PANTHER" id="PTHR10696">
    <property type="entry name" value="GAMMA-BUTYROBETAINE HYDROXYLASE-RELATED"/>
    <property type="match status" value="1"/>
</dbReference>
<evidence type="ECO:0000313" key="5">
    <source>
        <dbReference type="Proteomes" id="UP000235777"/>
    </source>
</evidence>
<organism evidence="4 5">
    <name type="scientific">Trinickia symbiotica</name>
    <dbReference type="NCBI Taxonomy" id="863227"/>
    <lineage>
        <taxon>Bacteria</taxon>
        <taxon>Pseudomonadati</taxon>
        <taxon>Pseudomonadota</taxon>
        <taxon>Betaproteobacteria</taxon>
        <taxon>Burkholderiales</taxon>
        <taxon>Burkholderiaceae</taxon>
        <taxon>Trinickia</taxon>
    </lineage>
</organism>
<protein>
    <submittedName>
        <fullName evidence="4">Syringomycin synthesis regulator SyrP</fullName>
    </submittedName>
</protein>
<evidence type="ECO:0000313" key="4">
    <source>
        <dbReference type="EMBL" id="PMS38851.1"/>
    </source>
</evidence>
<accession>A0A2N7XB59</accession>
<evidence type="ECO:0000259" key="3">
    <source>
        <dbReference type="Pfam" id="PF02668"/>
    </source>
</evidence>
<keyword evidence="2" id="KW-0560">Oxidoreductase</keyword>